<dbReference type="Proteomes" id="UP000472580">
    <property type="component" value="Unassembled WGS sequence"/>
</dbReference>
<proteinExistence type="inferred from homology"/>
<dbReference type="PROSITE" id="PS50931">
    <property type="entry name" value="HTH_LYSR"/>
    <property type="match status" value="1"/>
</dbReference>
<name>A0A6L6YGU6_9BURK</name>
<dbReference type="GO" id="GO:0003700">
    <property type="term" value="F:DNA-binding transcription factor activity"/>
    <property type="evidence" value="ECO:0007669"/>
    <property type="project" value="InterPro"/>
</dbReference>
<dbReference type="Pfam" id="PF00126">
    <property type="entry name" value="HTH_1"/>
    <property type="match status" value="1"/>
</dbReference>
<evidence type="ECO:0000313" key="7">
    <source>
        <dbReference type="Proteomes" id="UP000472580"/>
    </source>
</evidence>
<dbReference type="SUPFAM" id="SSF53850">
    <property type="entry name" value="Periplasmic binding protein-like II"/>
    <property type="match status" value="1"/>
</dbReference>
<keyword evidence="2" id="KW-0805">Transcription regulation</keyword>
<dbReference type="InterPro" id="IPR050950">
    <property type="entry name" value="HTH-type_LysR_regulators"/>
</dbReference>
<feature type="domain" description="HTH lysR-type" evidence="5">
    <location>
        <begin position="3"/>
        <end position="60"/>
    </location>
</feature>
<dbReference type="Gene3D" id="1.10.10.10">
    <property type="entry name" value="Winged helix-like DNA-binding domain superfamily/Winged helix DNA-binding domain"/>
    <property type="match status" value="1"/>
</dbReference>
<keyword evidence="3" id="KW-0238">DNA-binding</keyword>
<dbReference type="RefSeq" id="WP_160335289.1">
    <property type="nucleotide sequence ID" value="NZ_CALPCR010000012.1"/>
</dbReference>
<dbReference type="EMBL" id="WSRP01000017">
    <property type="protein sequence ID" value="MVX56856.1"/>
    <property type="molecule type" value="Genomic_DNA"/>
</dbReference>
<dbReference type="InterPro" id="IPR000847">
    <property type="entry name" value="LysR_HTH_N"/>
</dbReference>
<dbReference type="Gene3D" id="3.40.190.290">
    <property type="match status" value="1"/>
</dbReference>
<evidence type="ECO:0000256" key="1">
    <source>
        <dbReference type="ARBA" id="ARBA00009437"/>
    </source>
</evidence>
<reference evidence="6 7" key="1">
    <citation type="submission" date="2019-12" db="EMBL/GenBank/DDBJ databases">
        <title>Microbes associate with the intestines of laboratory mice.</title>
        <authorList>
            <person name="Navarre W."/>
            <person name="Wong E."/>
        </authorList>
    </citation>
    <scope>NUCLEOTIDE SEQUENCE [LARGE SCALE GENOMIC DNA]</scope>
    <source>
        <strain evidence="6 7">NM82_D38</strain>
    </source>
</reference>
<dbReference type="InterPro" id="IPR036390">
    <property type="entry name" value="WH_DNA-bd_sf"/>
</dbReference>
<dbReference type="GO" id="GO:0005829">
    <property type="term" value="C:cytosol"/>
    <property type="evidence" value="ECO:0007669"/>
    <property type="project" value="TreeGrafter"/>
</dbReference>
<protein>
    <submittedName>
        <fullName evidence="6">LysR family transcriptional regulator</fullName>
    </submittedName>
</protein>
<keyword evidence="4" id="KW-0804">Transcription</keyword>
<comment type="similarity">
    <text evidence="1">Belongs to the LysR transcriptional regulatory family.</text>
</comment>
<dbReference type="InterPro" id="IPR036388">
    <property type="entry name" value="WH-like_DNA-bd_sf"/>
</dbReference>
<dbReference type="AlphaFoldDB" id="A0A6L6YGU6"/>
<evidence type="ECO:0000313" key="6">
    <source>
        <dbReference type="EMBL" id="MVX56856.1"/>
    </source>
</evidence>
<dbReference type="Pfam" id="PF03466">
    <property type="entry name" value="LysR_substrate"/>
    <property type="match status" value="1"/>
</dbReference>
<comment type="caution">
    <text evidence="6">The sequence shown here is derived from an EMBL/GenBank/DDBJ whole genome shotgun (WGS) entry which is preliminary data.</text>
</comment>
<evidence type="ECO:0000256" key="3">
    <source>
        <dbReference type="ARBA" id="ARBA00023125"/>
    </source>
</evidence>
<dbReference type="SUPFAM" id="SSF46785">
    <property type="entry name" value="Winged helix' DNA-binding domain"/>
    <property type="match status" value="1"/>
</dbReference>
<dbReference type="PANTHER" id="PTHR30419:SF8">
    <property type="entry name" value="NITROGEN ASSIMILATION TRANSCRIPTIONAL ACTIVATOR-RELATED"/>
    <property type="match status" value="1"/>
</dbReference>
<dbReference type="OrthoDB" id="110033at2"/>
<evidence type="ECO:0000256" key="2">
    <source>
        <dbReference type="ARBA" id="ARBA00023015"/>
    </source>
</evidence>
<gene>
    <name evidence="6" type="ORF">E5987_06495</name>
</gene>
<dbReference type="CDD" id="cd05466">
    <property type="entry name" value="PBP2_LTTR_substrate"/>
    <property type="match status" value="1"/>
</dbReference>
<dbReference type="InterPro" id="IPR005119">
    <property type="entry name" value="LysR_subst-bd"/>
</dbReference>
<dbReference type="GO" id="GO:0003677">
    <property type="term" value="F:DNA binding"/>
    <property type="evidence" value="ECO:0007669"/>
    <property type="project" value="UniProtKB-KW"/>
</dbReference>
<evidence type="ECO:0000256" key="4">
    <source>
        <dbReference type="ARBA" id="ARBA00023163"/>
    </source>
</evidence>
<accession>A0A6L6YGU6</accession>
<evidence type="ECO:0000259" key="5">
    <source>
        <dbReference type="PROSITE" id="PS50931"/>
    </source>
</evidence>
<organism evidence="6 7">
    <name type="scientific">Parasutterella muris</name>
    <dbReference type="NCBI Taxonomy" id="2565572"/>
    <lineage>
        <taxon>Bacteria</taxon>
        <taxon>Pseudomonadati</taxon>
        <taxon>Pseudomonadota</taxon>
        <taxon>Betaproteobacteria</taxon>
        <taxon>Burkholderiales</taxon>
        <taxon>Sutterellaceae</taxon>
        <taxon>Parasutterella</taxon>
    </lineage>
</organism>
<dbReference type="PANTHER" id="PTHR30419">
    <property type="entry name" value="HTH-TYPE TRANSCRIPTIONAL REGULATOR YBHD"/>
    <property type="match status" value="1"/>
</dbReference>
<sequence length="315" mass="35446">MEIKSKALKIFCAVVETGSLLAASNKLGISPSAASRVLSQLEERIGIVLFDRGNKTLTLTSEGTEFYRVAMEAMRAWKVVEDYPTHRKRKRKLLRAAVLARHCSDVILPAIVKIFKRHEKDMRVTLDIHNGRDIYFSKYSHPFDIGFGTLLSEHDDMEKRVLAELPLRLVCSKNNPLSQKDVVSREDYAKENFILLSHDMRERKLCDLLLPSLEEDQIVGEISSTQVALRMVKRNAGVHITDSLAAISVSDDCKAIPISDPLTIPFCVFWPKTAGALSEEVKECIAEVSASIEKAGIKLTEYGKSFIRPNRQKNF</sequence>
<keyword evidence="7" id="KW-1185">Reference proteome</keyword>